<feature type="compositionally biased region" description="Low complexity" evidence="1">
    <location>
        <begin position="17"/>
        <end position="40"/>
    </location>
</feature>
<evidence type="ECO:0000256" key="1">
    <source>
        <dbReference type="SAM" id="MobiDB-lite"/>
    </source>
</evidence>
<organism evidence="2 3">
    <name type="scientific">Nannocystis pusilla</name>
    <dbReference type="NCBI Taxonomy" id="889268"/>
    <lineage>
        <taxon>Bacteria</taxon>
        <taxon>Pseudomonadati</taxon>
        <taxon>Myxococcota</taxon>
        <taxon>Polyangia</taxon>
        <taxon>Nannocystales</taxon>
        <taxon>Nannocystaceae</taxon>
        <taxon>Nannocystis</taxon>
    </lineage>
</organism>
<dbReference type="EMBL" id="JAPNKE010000002">
    <property type="protein sequence ID" value="MCY1007797.1"/>
    <property type="molecule type" value="Genomic_DNA"/>
</dbReference>
<proteinExistence type="predicted"/>
<feature type="region of interest" description="Disordered" evidence="1">
    <location>
        <begin position="1"/>
        <end position="85"/>
    </location>
</feature>
<feature type="compositionally biased region" description="Low complexity" evidence="1">
    <location>
        <begin position="48"/>
        <end position="83"/>
    </location>
</feature>
<dbReference type="RefSeq" id="WP_267770433.1">
    <property type="nucleotide sequence ID" value="NZ_JAPNKE010000002.1"/>
</dbReference>
<evidence type="ECO:0000313" key="3">
    <source>
        <dbReference type="Proteomes" id="UP001150924"/>
    </source>
</evidence>
<evidence type="ECO:0000313" key="2">
    <source>
        <dbReference type="EMBL" id="MCY1007797.1"/>
    </source>
</evidence>
<dbReference type="Proteomes" id="UP001150924">
    <property type="component" value="Unassembled WGS sequence"/>
</dbReference>
<comment type="caution">
    <text evidence="2">The sequence shown here is derived from an EMBL/GenBank/DDBJ whole genome shotgun (WGS) entry which is preliminary data.</text>
</comment>
<keyword evidence="3" id="KW-1185">Reference proteome</keyword>
<name>A0A9X3IWW0_9BACT</name>
<accession>A0A9X3IWW0</accession>
<protein>
    <submittedName>
        <fullName evidence="2">Uncharacterized protein</fullName>
    </submittedName>
</protein>
<reference evidence="2" key="1">
    <citation type="submission" date="2022-11" db="EMBL/GenBank/DDBJ databases">
        <title>Minimal conservation of predation-associated metabolite biosynthetic gene clusters underscores biosynthetic potential of Myxococcota including descriptions for ten novel species: Archangium lansinium sp. nov., Myxococcus landrumus sp. nov., Nannocystis bai.</title>
        <authorList>
            <person name="Ahearne A."/>
            <person name="Stevens C."/>
            <person name="Phillips K."/>
        </authorList>
    </citation>
    <scope>NUCLEOTIDE SEQUENCE</scope>
    <source>
        <strain evidence="2">Na p29</strain>
    </source>
</reference>
<gene>
    <name evidence="2" type="ORF">OV079_20015</name>
</gene>
<sequence length="258" mass="26993">MTLITACNPGKNDTEDGSSTSSSTSSASTADPTGSTGATDPTDAIDPTESTESTESTDGNDPTSTTTSSSSEPPPDTTGTTGSEADEFGFVCVELAKAESEESDPFAGTDTIYLTLELEPCLNDFYQSHPEYVDGPEGLAVLDEWRARLCSEAVAPGLVSCEVDHFETNMSEGVPIQFTVAYKVLDAAQIDGRMLLWGPAPLAELAGCEPKAKLTTPVSVQGFPENGGPLWSAQSWENPVGLVKSEADGCIKVHVAKK</sequence>
<dbReference type="AlphaFoldDB" id="A0A9X3IWW0"/>